<sequence length="147" mass="16118">MRSAAGPVDGGMPGCGEVAGVFRRFAAFLYDAFLLAGLLFAVTAAVLPLNEGQAFRSGHPAYSALLALFVFLYFGWFWTHGGQTPGMRAWRIRLCTENPGPLRGSQVAVRLLAGILTLGLGTFWAWFDVKRRTLQDIVSRVRVLRVD</sequence>
<dbReference type="Pfam" id="PF06271">
    <property type="entry name" value="RDD"/>
    <property type="match status" value="1"/>
</dbReference>
<feature type="transmembrane region" description="Helical" evidence="6">
    <location>
        <begin position="61"/>
        <end position="78"/>
    </location>
</feature>
<dbReference type="AlphaFoldDB" id="A0AA35XZ73"/>
<evidence type="ECO:0000256" key="6">
    <source>
        <dbReference type="SAM" id="Phobius"/>
    </source>
</evidence>
<gene>
    <name evidence="8" type="ORF">MCNOR_2504</name>
</gene>
<evidence type="ECO:0000313" key="8">
    <source>
        <dbReference type="EMBL" id="CAI8851355.1"/>
    </source>
</evidence>
<dbReference type="RefSeq" id="WP_026046085.1">
    <property type="nucleotide sequence ID" value="NZ_DAIONT010000009.1"/>
</dbReference>
<dbReference type="InterPro" id="IPR010432">
    <property type="entry name" value="RDD"/>
</dbReference>
<feature type="transmembrane region" description="Helical" evidence="6">
    <location>
        <begin position="27"/>
        <end position="49"/>
    </location>
</feature>
<dbReference type="PANTHER" id="PTHR36115:SF10">
    <property type="entry name" value="RDD DOMAIN-CONTAINING PROTEIN"/>
    <property type="match status" value="1"/>
</dbReference>
<dbReference type="InterPro" id="IPR051791">
    <property type="entry name" value="Pra-immunoreactive"/>
</dbReference>
<protein>
    <submittedName>
        <fullName evidence="8">RDD domain-containing protein</fullName>
    </submittedName>
</protein>
<feature type="domain" description="RDD" evidence="7">
    <location>
        <begin position="18"/>
        <end position="139"/>
    </location>
</feature>
<dbReference type="Proteomes" id="UP001158598">
    <property type="component" value="Chromosome"/>
</dbReference>
<evidence type="ECO:0000259" key="7">
    <source>
        <dbReference type="Pfam" id="PF06271"/>
    </source>
</evidence>
<feature type="transmembrane region" description="Helical" evidence="6">
    <location>
        <begin position="107"/>
        <end position="127"/>
    </location>
</feature>
<dbReference type="EMBL" id="OX458332">
    <property type="protein sequence ID" value="CAI8851355.1"/>
    <property type="molecule type" value="Genomic_DNA"/>
</dbReference>
<evidence type="ECO:0000256" key="4">
    <source>
        <dbReference type="ARBA" id="ARBA00022989"/>
    </source>
</evidence>
<keyword evidence="3 6" id="KW-0812">Transmembrane</keyword>
<name>A0AA35XZ73_METCP</name>
<evidence type="ECO:0000256" key="5">
    <source>
        <dbReference type="ARBA" id="ARBA00023136"/>
    </source>
</evidence>
<proteinExistence type="predicted"/>
<dbReference type="PANTHER" id="PTHR36115">
    <property type="entry name" value="PROLINE-RICH ANTIGEN HOMOLOG-RELATED"/>
    <property type="match status" value="1"/>
</dbReference>
<evidence type="ECO:0000256" key="3">
    <source>
        <dbReference type="ARBA" id="ARBA00022692"/>
    </source>
</evidence>
<dbReference type="GO" id="GO:0005886">
    <property type="term" value="C:plasma membrane"/>
    <property type="evidence" value="ECO:0007669"/>
    <property type="project" value="UniProtKB-SubCell"/>
</dbReference>
<evidence type="ECO:0000313" key="9">
    <source>
        <dbReference type="Proteomes" id="UP001158598"/>
    </source>
</evidence>
<accession>A0AA35XZ73</accession>
<keyword evidence="2" id="KW-1003">Cell membrane</keyword>
<keyword evidence="5 6" id="KW-0472">Membrane</keyword>
<reference evidence="8" key="1">
    <citation type="submission" date="2023-03" db="EMBL/GenBank/DDBJ databases">
        <authorList>
            <person name="Pearce D."/>
        </authorList>
    </citation>
    <scope>NUCLEOTIDE SEQUENCE</scope>
    <source>
        <strain evidence="8">Mc</strain>
    </source>
</reference>
<evidence type="ECO:0000256" key="1">
    <source>
        <dbReference type="ARBA" id="ARBA00004651"/>
    </source>
</evidence>
<comment type="subcellular location">
    <subcellularLocation>
        <location evidence="1">Cell membrane</location>
        <topology evidence="1">Multi-pass membrane protein</topology>
    </subcellularLocation>
</comment>
<evidence type="ECO:0000256" key="2">
    <source>
        <dbReference type="ARBA" id="ARBA00022475"/>
    </source>
</evidence>
<organism evidence="8 9">
    <name type="scientific">Methylococcus capsulatus</name>
    <dbReference type="NCBI Taxonomy" id="414"/>
    <lineage>
        <taxon>Bacteria</taxon>
        <taxon>Pseudomonadati</taxon>
        <taxon>Pseudomonadota</taxon>
        <taxon>Gammaproteobacteria</taxon>
        <taxon>Methylococcales</taxon>
        <taxon>Methylococcaceae</taxon>
        <taxon>Methylococcus</taxon>
    </lineage>
</organism>
<keyword evidence="4 6" id="KW-1133">Transmembrane helix</keyword>